<feature type="transmembrane region" description="Helical" evidence="2">
    <location>
        <begin position="902"/>
        <end position="932"/>
    </location>
</feature>
<keyword evidence="2" id="KW-0472">Membrane</keyword>
<dbReference type="InterPro" id="IPR028994">
    <property type="entry name" value="Integrin_alpha_N"/>
</dbReference>
<dbReference type="SUPFAM" id="SSF69318">
    <property type="entry name" value="Integrin alpha N-terminal domain"/>
    <property type="match status" value="2"/>
</dbReference>
<keyword evidence="2" id="KW-0812">Transmembrane</keyword>
<sequence>MNLKSFITWIYNKGINYNLFMLKDDEYDDDENLSDPHLIVKYQKYKTRFYILLLTENPGNPCFGSDEIRRGIRSDPRPSESNAIPSPGFHRIRRIPVGSDKILYWIRWDPVGSEYGIVRPGRLLRASFTPISNIRFPIYVKLYDRHHQTLLCPCSTITTPYQNFTSNNVTTHPVCSSIFISEEWITKLYFENASEYGVWDFRTTAYSQFELLSRFCSLSKQIISQILIDVNNTELVSLYLHSKKQIEIEIDGTTEHLKNSAISRMMTFFDYLKNTSDKHYFITALNTNFIILVNNNTNKYLSFEGHEIKKKYNLRPSCDNLMLLINATLSPLPFNMTVYRRRIELYPMSDSTIVNGFLTGCTPLSALLQSTLDCLYKVQCLQLLLNYFPKLTQLNFDPNNSALFSQDERIPIHQYLNTLFIINWSRQIDYEKYFQLCSPSSCSYSKTERTELVYAITLFISLYGGLTIVLRLIASFFVDVIKKWKCWSKKRNDNPTEQRAKKWKLVETMRHMNLFKDINDRTEHGVRQQKITTRVYLALLFGLICTICLFTSLNSELMTIIEIDPSVTTYHSLQSSHVDSLQCPCSKKATSYGSFLSLSPRFHQICSSGFIHGSWINMLDSYKYDFSFNDWRYRLYLQFQFLSNFCYLANKTVNDAIGRYLSQLFIVSSVMNETDLNKQINGSLNQFYQSIVFSFSVMTDVLQLWMQIDQLYMVPVRKHNGMSYDVNLMNNVLTKDIDVNQQLKFHFRLNQLQEINSTTTKCICAIDPYCQVPAVIYESSSIHGTSSGSNLLLYVPGWIQRCLAVDSLLFSSLECFYENSACFPSLLVILSFRYQYPSDLVSIVYDPTTTRFSRQANISTMFKEMMIEQWHSSISYQSFYDACAPTFCTYSQKMHTKNFFEIIITLLSMVGGMTLSLKILTPSLITVVIRLLTMIRKGRQRQEQIHRSSFNRIKISIQNGTKFLSTKLLDLNIFASSDFGSNVDPLAAKNYGRWATRLYVILFLSSFIILTFYTIIQSHVVTTTFTQPLFDIYEGLQENYGKQLKCLCSQIASTYNEFVVITPEFHPICSSEFVQEEWYMQIINGLALNVSAYSPNDYRRFLSSHLLYLQKLCQISQDSASNAINEFLTSLLVTTELLSQQDFHRRINITIQQSELNAPILLSRFLFIIQSVVHGNAYMTTYETNFRYFTRFYDINENYVFTDAMIYDDNCSCGLSPSCTTQATLIENNSSNIITLIGLKMGCLPSESFHFSTLECFHNQSCVDLLHQYINYPNISIPRSITSNHFPSNTTIHELITYAFTEQWKTQTNYSKYYHQCLPSSCSYTYTKKFDILYIMTLFLSLQGGLTLVLEWICPKLILTVVKMSEYYRRKHRISIHPMHSLSITSDRLECIADLQTSKRTTVSSTWRYSKLILLVVSLILLLISIVIFSVYYARKVSLMDETLDRNESTTSTTTSTSSTVTKTFCRDKFQLVSTNISCRDRIVERFTVTSGDFNNDKRIDLVYSCKSGRNEKMVVSLNNGNGTFSDSMTFVLPRYHWVKYIYIADVNNDNRSDILLITQITGMQVKLMVLLGNGNGTFQNSTMLSFGGIGKMITAHIADLNNDNRFDVFLAEKFSEKIMLTTVLGCGDGTFQTQPVISSMVFRSDIAEMMLLDVNKDTVLDIVVRYVSFKNIHIMFGQNNGSFSPEVSLMKNELISGPLSVIDSNNDGYLDIVLYSIESLHIHVFFGSANGTFEMQTPFFTNFASSNKYLITGGFNSNNQSDIVVVYSGEDVECIVYNYINGSFQGNERNIIKSLGIIHKIVVCDINNDSHLDIVVYSHPTYTIDILFGDGNNRFSAQMIYSNEDYLDWFDVLDLNNDNHGDIVTINRPTMLINVLLYKRECSIY</sequence>
<reference evidence="3" key="1">
    <citation type="submission" date="2021-02" db="EMBL/GenBank/DDBJ databases">
        <authorList>
            <person name="Nowell W R."/>
        </authorList>
    </citation>
    <scope>NUCLEOTIDE SEQUENCE</scope>
</reference>
<dbReference type="Proteomes" id="UP000663852">
    <property type="component" value="Unassembled WGS sequence"/>
</dbReference>
<evidence type="ECO:0000313" key="3">
    <source>
        <dbReference type="EMBL" id="CAF1321847.1"/>
    </source>
</evidence>
<evidence type="ECO:0000313" key="4">
    <source>
        <dbReference type="Proteomes" id="UP000663852"/>
    </source>
</evidence>
<organism evidence="3 4">
    <name type="scientific">Adineta ricciae</name>
    <name type="common">Rotifer</name>
    <dbReference type="NCBI Taxonomy" id="249248"/>
    <lineage>
        <taxon>Eukaryota</taxon>
        <taxon>Metazoa</taxon>
        <taxon>Spiralia</taxon>
        <taxon>Gnathifera</taxon>
        <taxon>Rotifera</taxon>
        <taxon>Eurotatoria</taxon>
        <taxon>Bdelloidea</taxon>
        <taxon>Adinetida</taxon>
        <taxon>Adinetidae</taxon>
        <taxon>Adineta</taxon>
    </lineage>
</organism>
<evidence type="ECO:0000256" key="2">
    <source>
        <dbReference type="SAM" id="Phobius"/>
    </source>
</evidence>
<keyword evidence="1" id="KW-0732">Signal</keyword>
<accession>A0A815FPF4</accession>
<dbReference type="PANTHER" id="PTHR44103">
    <property type="entry name" value="PROPROTEIN CONVERTASE P"/>
    <property type="match status" value="1"/>
</dbReference>
<protein>
    <submittedName>
        <fullName evidence="3">Uncharacterized protein</fullName>
    </submittedName>
</protein>
<feature type="transmembrane region" description="Helical" evidence="2">
    <location>
        <begin position="452"/>
        <end position="481"/>
    </location>
</feature>
<dbReference type="InterPro" id="IPR013517">
    <property type="entry name" value="FG-GAP"/>
</dbReference>
<dbReference type="Pfam" id="PF13517">
    <property type="entry name" value="FG-GAP_3"/>
    <property type="match status" value="2"/>
</dbReference>
<keyword evidence="2" id="KW-1133">Transmembrane helix</keyword>
<feature type="transmembrane region" description="Helical" evidence="2">
    <location>
        <begin position="1332"/>
        <end position="1354"/>
    </location>
</feature>
<feature type="transmembrane region" description="Helical" evidence="2">
    <location>
        <begin position="998"/>
        <end position="1016"/>
    </location>
</feature>
<feature type="transmembrane region" description="Helical" evidence="2">
    <location>
        <begin position="1412"/>
        <end position="1434"/>
    </location>
</feature>
<dbReference type="EMBL" id="CAJNOJ010000235">
    <property type="protein sequence ID" value="CAF1321847.1"/>
    <property type="molecule type" value="Genomic_DNA"/>
</dbReference>
<name>A0A815FPF4_ADIRI</name>
<feature type="transmembrane region" description="Helical" evidence="2">
    <location>
        <begin position="535"/>
        <end position="553"/>
    </location>
</feature>
<comment type="caution">
    <text evidence="3">The sequence shown here is derived from an EMBL/GenBank/DDBJ whole genome shotgun (WGS) entry which is preliminary data.</text>
</comment>
<dbReference type="PANTHER" id="PTHR44103:SF1">
    <property type="entry name" value="PROPROTEIN CONVERTASE P"/>
    <property type="match status" value="1"/>
</dbReference>
<proteinExistence type="predicted"/>
<dbReference type="Gene3D" id="2.130.10.130">
    <property type="entry name" value="Integrin alpha, N-terminal"/>
    <property type="match status" value="1"/>
</dbReference>
<gene>
    <name evidence="3" type="ORF">EDS130_LOCUS31705</name>
</gene>
<dbReference type="OrthoDB" id="10025931at2759"/>
<evidence type="ECO:0000256" key="1">
    <source>
        <dbReference type="ARBA" id="ARBA00022729"/>
    </source>
</evidence>